<dbReference type="PANTHER" id="PTHR16943">
    <property type="entry name" value="2-METHYLCITRATE DEHYDRATASE-RELATED"/>
    <property type="match status" value="1"/>
</dbReference>
<evidence type="ECO:0000313" key="5">
    <source>
        <dbReference type="EMBL" id="ATE55205.1"/>
    </source>
</evidence>
<dbReference type="Gene3D" id="3.30.1330.120">
    <property type="entry name" value="2-methylcitrate dehydratase PrpD"/>
    <property type="match status" value="1"/>
</dbReference>
<dbReference type="InterPro" id="IPR036148">
    <property type="entry name" value="MmgE/PrpD_sf"/>
</dbReference>
<feature type="domain" description="MmgE/PrpD C-terminal" evidence="4">
    <location>
        <begin position="280"/>
        <end position="393"/>
    </location>
</feature>
<protein>
    <submittedName>
        <fullName evidence="5">VlmK-like protein</fullName>
    </submittedName>
</protein>
<dbReference type="RefSeq" id="WP_096495040.1">
    <property type="nucleotide sequence ID" value="NZ_CP023445.1"/>
</dbReference>
<keyword evidence="6" id="KW-1185">Reference proteome</keyword>
<reference evidence="5" key="1">
    <citation type="submission" date="2017-09" db="EMBL/GenBank/DDBJ databases">
        <title>Complete Genome Sequence of ansamitocin-producing Bacterium Actinosynnema pretiosum X47.</title>
        <authorList>
            <person name="Cao G."/>
            <person name="Zong G."/>
            <person name="Zhong C."/>
            <person name="Fu J."/>
        </authorList>
    </citation>
    <scope>NUCLEOTIDE SEQUENCE [LARGE SCALE GENOMIC DNA]</scope>
    <source>
        <strain evidence="5">X47</strain>
    </source>
</reference>
<dbReference type="Pfam" id="PF19305">
    <property type="entry name" value="MmgE_PrpD_C"/>
    <property type="match status" value="1"/>
</dbReference>
<evidence type="ECO:0000256" key="2">
    <source>
        <dbReference type="SAM" id="MobiDB-lite"/>
    </source>
</evidence>
<dbReference type="KEGG" id="apre:CNX65_19550"/>
<dbReference type="Gene3D" id="1.10.4100.10">
    <property type="entry name" value="2-methylcitrate dehydratase PrpD"/>
    <property type="match status" value="1"/>
</dbReference>
<dbReference type="GO" id="GO:0016829">
    <property type="term" value="F:lyase activity"/>
    <property type="evidence" value="ECO:0007669"/>
    <property type="project" value="InterPro"/>
</dbReference>
<dbReference type="InterPro" id="IPR045337">
    <property type="entry name" value="MmgE_PrpD_C"/>
</dbReference>
<gene>
    <name evidence="5" type="ORF">CNX65_19550</name>
</gene>
<dbReference type="InterPro" id="IPR005656">
    <property type="entry name" value="MmgE_PrpD"/>
</dbReference>
<evidence type="ECO:0000313" key="6">
    <source>
        <dbReference type="Proteomes" id="UP000218505"/>
    </source>
</evidence>
<organism evidence="5 6">
    <name type="scientific">Actinosynnema pretiosum</name>
    <dbReference type="NCBI Taxonomy" id="42197"/>
    <lineage>
        <taxon>Bacteria</taxon>
        <taxon>Bacillati</taxon>
        <taxon>Actinomycetota</taxon>
        <taxon>Actinomycetes</taxon>
        <taxon>Pseudonocardiales</taxon>
        <taxon>Pseudonocardiaceae</taxon>
        <taxon>Actinosynnema</taxon>
    </lineage>
</organism>
<proteinExistence type="inferred from homology"/>
<dbReference type="PANTHER" id="PTHR16943:SF8">
    <property type="entry name" value="2-METHYLCITRATE DEHYDRATASE"/>
    <property type="match status" value="1"/>
</dbReference>
<comment type="similarity">
    <text evidence="1">Belongs to the PrpD family.</text>
</comment>
<feature type="region of interest" description="Disordered" evidence="2">
    <location>
        <begin position="1"/>
        <end position="28"/>
    </location>
</feature>
<sequence>MTATSPAGARAHPGAPADPSTNPPTGEAVPLSAALASWARSVTLADIPPATLAAARSQLVSNLAAVRASMAHPVGRGLVAAFGPPLQADPGRSAYVLSALATALDFDEVAYSGHVSAGAVNVAVAEAIALGLDGGSLLTTQVAANECAARISAATILSPFFRGQTNTHCHLAAAASARLHARGASQPEWVAALGLALGVLAVPLHHGVVTSDVKAFTAAAPVRLALDACDAASAGLAGSPTILEDPEGLLAHLSAVPLPDAVVAGLGTRWHTDTLTYKRFPGSAYLHAAVDCAESLRRALGPLDVREVERVVVHGSLLTWQLERKVAPHLRGPRTGMPAATLSVGYAVATMLLTGGFGPDDLHGAALADPLRWELAAKVVVEHDWRLSERMARATSPLGEALRQAGDRARTWPDLLAWGEAATSLLAGLGAPETTFAEATMAIGARVEVELAGGGAAAEESGSAIGAAGPATRRDHRAIVGRKFLDAGGTPEALAGLERLDLLDAGESARVLAAALSPADR</sequence>
<evidence type="ECO:0000259" key="4">
    <source>
        <dbReference type="Pfam" id="PF19305"/>
    </source>
</evidence>
<dbReference type="Pfam" id="PF03972">
    <property type="entry name" value="MmgE_PrpD_N"/>
    <property type="match status" value="1"/>
</dbReference>
<evidence type="ECO:0000256" key="1">
    <source>
        <dbReference type="ARBA" id="ARBA00006174"/>
    </source>
</evidence>
<name>A0A290Z889_9PSEU</name>
<dbReference type="Proteomes" id="UP000218505">
    <property type="component" value="Chromosome"/>
</dbReference>
<feature type="compositionally biased region" description="Low complexity" evidence="2">
    <location>
        <begin position="1"/>
        <end position="19"/>
    </location>
</feature>
<dbReference type="SUPFAM" id="SSF103378">
    <property type="entry name" value="2-methylcitrate dehydratase PrpD"/>
    <property type="match status" value="1"/>
</dbReference>
<dbReference type="InterPro" id="IPR042188">
    <property type="entry name" value="MmgE/PrpD_sf_2"/>
</dbReference>
<dbReference type="EMBL" id="CP023445">
    <property type="protein sequence ID" value="ATE55205.1"/>
    <property type="molecule type" value="Genomic_DNA"/>
</dbReference>
<dbReference type="InterPro" id="IPR045336">
    <property type="entry name" value="MmgE_PrpD_N"/>
</dbReference>
<evidence type="ECO:0000259" key="3">
    <source>
        <dbReference type="Pfam" id="PF03972"/>
    </source>
</evidence>
<dbReference type="AlphaFoldDB" id="A0A290Z889"/>
<accession>A0A290Z889</accession>
<feature type="domain" description="MmgE/PrpD N-terminal" evidence="3">
    <location>
        <begin position="36"/>
        <end position="254"/>
    </location>
</feature>
<dbReference type="InterPro" id="IPR042183">
    <property type="entry name" value="MmgE/PrpD_sf_1"/>
</dbReference>